<name>A0A2L0V0L1_9CAUD</name>
<sequence>MVFALVYDGLTHLYDNLSDIIPVEIEDTGMKNFTLVFGEKWTVVGESFQKYKTKKVPASETMNLRDVIVELAR</sequence>
<evidence type="ECO:0000313" key="2">
    <source>
        <dbReference type="Proteomes" id="UP000223025"/>
    </source>
</evidence>
<dbReference type="Proteomes" id="UP000223025">
    <property type="component" value="Segment"/>
</dbReference>
<accession>A0A2L0V0L1</accession>
<dbReference type="EMBL" id="MF403008">
    <property type="protein sequence ID" value="AUZ95319.1"/>
    <property type="molecule type" value="Genomic_DNA"/>
</dbReference>
<protein>
    <submittedName>
        <fullName evidence="1">Uncharacterized protein</fullName>
    </submittedName>
</protein>
<dbReference type="KEGG" id="vg:40088563"/>
<reference evidence="1 2" key="1">
    <citation type="submission" date="2017-06" db="EMBL/GenBank/DDBJ databases">
        <authorList>
            <person name="Kim H.J."/>
            <person name="Triplett B.A."/>
        </authorList>
    </citation>
    <scope>NUCLEOTIDE SEQUENCE [LARGE SCALE GENOMIC DNA]</scope>
</reference>
<dbReference type="GeneID" id="40088563"/>
<keyword evidence="2" id="KW-1185">Reference proteome</keyword>
<proteinExistence type="predicted"/>
<dbReference type="RefSeq" id="YP_009612225.1">
    <property type="nucleotide sequence ID" value="NC_042013.1"/>
</dbReference>
<organism evidence="1 2">
    <name type="scientific">Agrobacterium phage Atu_ph07</name>
    <dbReference type="NCBI Taxonomy" id="2024264"/>
    <lineage>
        <taxon>Viruses</taxon>
        <taxon>Duplodnaviria</taxon>
        <taxon>Heunggongvirae</taxon>
        <taxon>Uroviricota</taxon>
        <taxon>Caudoviricetes</taxon>
        <taxon>Polybotosvirus</taxon>
        <taxon>Polybotosvirus Atuph07</taxon>
    </lineage>
</organism>
<evidence type="ECO:0000313" key="1">
    <source>
        <dbReference type="EMBL" id="AUZ95319.1"/>
    </source>
</evidence>